<evidence type="ECO:0008006" key="4">
    <source>
        <dbReference type="Google" id="ProtNLM"/>
    </source>
</evidence>
<protein>
    <recommendedName>
        <fullName evidence="4">Lipoprotein</fullName>
    </recommendedName>
</protein>
<accession>A0A3E0IC18</accession>
<feature type="compositionally biased region" description="Polar residues" evidence="1">
    <location>
        <begin position="190"/>
        <end position="200"/>
    </location>
</feature>
<feature type="region of interest" description="Disordered" evidence="1">
    <location>
        <begin position="223"/>
        <end position="252"/>
    </location>
</feature>
<reference evidence="2 3" key="1">
    <citation type="submission" date="2018-08" db="EMBL/GenBank/DDBJ databases">
        <title>Genomic Encyclopedia of Type Strains, Phase IV (KMG-IV): sequencing the most valuable type-strain genomes for metagenomic binning, comparative biology and taxonomic classification.</title>
        <authorList>
            <person name="Goeker M."/>
        </authorList>
    </citation>
    <scope>NUCLEOTIDE SEQUENCE [LARGE SCALE GENOMIC DNA]</scope>
    <source>
        <strain evidence="2 3">DSM 18841</strain>
    </source>
</reference>
<name>A0A3E0IC18_9FLAO</name>
<dbReference type="RefSeq" id="WP_115899477.1">
    <property type="nucleotide sequence ID" value="NZ_QUNS01000001.1"/>
</dbReference>
<dbReference type="PROSITE" id="PS51257">
    <property type="entry name" value="PROKAR_LIPOPROTEIN"/>
    <property type="match status" value="1"/>
</dbReference>
<evidence type="ECO:0000313" key="3">
    <source>
        <dbReference type="Proteomes" id="UP000256884"/>
    </source>
</evidence>
<dbReference type="Proteomes" id="UP000256884">
    <property type="component" value="Unassembled WGS sequence"/>
</dbReference>
<organism evidence="2 3">
    <name type="scientific">Tenacibaculum gallaicum</name>
    <dbReference type="NCBI Taxonomy" id="561505"/>
    <lineage>
        <taxon>Bacteria</taxon>
        <taxon>Pseudomonadati</taxon>
        <taxon>Bacteroidota</taxon>
        <taxon>Flavobacteriia</taxon>
        <taxon>Flavobacteriales</taxon>
        <taxon>Flavobacteriaceae</taxon>
        <taxon>Tenacibaculum</taxon>
    </lineage>
</organism>
<gene>
    <name evidence="2" type="ORF">C7448_101176</name>
</gene>
<keyword evidence="3" id="KW-1185">Reference proteome</keyword>
<proteinExistence type="predicted"/>
<dbReference type="AlphaFoldDB" id="A0A3E0IC18"/>
<feature type="region of interest" description="Disordered" evidence="1">
    <location>
        <begin position="179"/>
        <end position="200"/>
    </location>
</feature>
<dbReference type="OrthoDB" id="5410776at2"/>
<comment type="caution">
    <text evidence="2">The sequence shown here is derived from an EMBL/GenBank/DDBJ whole genome shotgun (WGS) entry which is preliminary data.</text>
</comment>
<feature type="compositionally biased region" description="Low complexity" evidence="1">
    <location>
        <begin position="179"/>
        <end position="189"/>
    </location>
</feature>
<dbReference type="EMBL" id="QUNS01000001">
    <property type="protein sequence ID" value="REH56143.1"/>
    <property type="molecule type" value="Genomic_DNA"/>
</dbReference>
<sequence length="252" mass="29437">MNKLLYYFLIGSFFLIGCSKSYKQAKTVLIEPTEAIIKKNKDKDFSVVLDDMKIEEEPDYMVYQQKYNILTLVKDSLHTKKTPWQTVSKKYFKKHENDLGMEIVSSHNGRLSRVAQPVGFGWAIGDKKHGKWEGTSKDSTKTNNSQRRWRTHGTSPFFWYWLGTRRNTYRSDYNGYRTYNNNGNPYYGNQSSRGNYTYGTRSTYERTNRSSFFSRKAQNVKKWSSLNRRSSRSSSRYSNGSSTRSRSGGYGK</sequence>
<evidence type="ECO:0000256" key="1">
    <source>
        <dbReference type="SAM" id="MobiDB-lite"/>
    </source>
</evidence>
<evidence type="ECO:0000313" key="2">
    <source>
        <dbReference type="EMBL" id="REH56143.1"/>
    </source>
</evidence>
<feature type="compositionally biased region" description="Low complexity" evidence="1">
    <location>
        <begin position="224"/>
        <end position="252"/>
    </location>
</feature>